<organism evidence="5 6">
    <name type="scientific">Rhodovibrio salinarum</name>
    <dbReference type="NCBI Taxonomy" id="1087"/>
    <lineage>
        <taxon>Bacteria</taxon>
        <taxon>Pseudomonadati</taxon>
        <taxon>Pseudomonadota</taxon>
        <taxon>Alphaproteobacteria</taxon>
        <taxon>Rhodospirillales</taxon>
        <taxon>Rhodovibrionaceae</taxon>
        <taxon>Rhodovibrio</taxon>
    </lineage>
</organism>
<dbReference type="PANTHER" id="PTHR45860:SF1">
    <property type="entry name" value="TRANSLATION INITIATION FACTOR EIF-2B SUBUNIT ALPHA"/>
    <property type="match status" value="1"/>
</dbReference>
<proteinExistence type="inferred from homology"/>
<name>A0A934QGN6_9PROT</name>
<dbReference type="PANTHER" id="PTHR45860">
    <property type="entry name" value="TRANSLATION INITIATION FACTOR EIF-2B SUBUNIT ALPHA"/>
    <property type="match status" value="1"/>
</dbReference>
<evidence type="ECO:0000256" key="4">
    <source>
        <dbReference type="RuleBase" id="RU003814"/>
    </source>
</evidence>
<keyword evidence="6" id="KW-1185">Reference proteome</keyword>
<dbReference type="RefSeq" id="WP_027289817.1">
    <property type="nucleotide sequence ID" value="NZ_NRRE01000012.1"/>
</dbReference>
<evidence type="ECO:0000313" key="5">
    <source>
        <dbReference type="EMBL" id="MBK1696215.1"/>
    </source>
</evidence>
<dbReference type="InterPro" id="IPR000649">
    <property type="entry name" value="IF-2B-related"/>
</dbReference>
<dbReference type="Pfam" id="PF01008">
    <property type="entry name" value="IF-2B"/>
    <property type="match status" value="1"/>
</dbReference>
<keyword evidence="3" id="KW-0648">Protein biosynthesis</keyword>
<dbReference type="InterPro" id="IPR037171">
    <property type="entry name" value="NagB/RpiA_transferase-like"/>
</dbReference>
<dbReference type="Gene3D" id="3.40.50.10470">
    <property type="entry name" value="Translation initiation factor eif-2b, domain 2"/>
    <property type="match status" value="1"/>
</dbReference>
<dbReference type="Proteomes" id="UP000778970">
    <property type="component" value="Unassembled WGS sequence"/>
</dbReference>
<dbReference type="GO" id="GO:0003743">
    <property type="term" value="F:translation initiation factor activity"/>
    <property type="evidence" value="ECO:0007669"/>
    <property type="project" value="UniProtKB-KW"/>
</dbReference>
<evidence type="ECO:0000256" key="3">
    <source>
        <dbReference type="ARBA" id="ARBA00022917"/>
    </source>
</evidence>
<dbReference type="GO" id="GO:0005085">
    <property type="term" value="F:guanyl-nucleotide exchange factor activity"/>
    <property type="evidence" value="ECO:0007669"/>
    <property type="project" value="TreeGrafter"/>
</dbReference>
<reference evidence="5" key="1">
    <citation type="submission" date="2017-08" db="EMBL/GenBank/DDBJ databases">
        <authorList>
            <person name="Imhoff J.F."/>
            <person name="Rahn T."/>
            <person name="Kuenzel S."/>
            <person name="Neulinger S.C."/>
        </authorList>
    </citation>
    <scope>NUCLEOTIDE SEQUENCE</scope>
    <source>
        <strain evidence="5">DSM 9154</strain>
    </source>
</reference>
<accession>A0A934QGN6</accession>
<evidence type="ECO:0000256" key="1">
    <source>
        <dbReference type="ARBA" id="ARBA00007251"/>
    </source>
</evidence>
<dbReference type="EMBL" id="NRRE01000012">
    <property type="protein sequence ID" value="MBK1696215.1"/>
    <property type="molecule type" value="Genomic_DNA"/>
</dbReference>
<dbReference type="InterPro" id="IPR042529">
    <property type="entry name" value="IF_2B-like_C"/>
</dbReference>
<evidence type="ECO:0000256" key="2">
    <source>
        <dbReference type="ARBA" id="ARBA00022540"/>
    </source>
</evidence>
<keyword evidence="2" id="KW-0396">Initiation factor</keyword>
<dbReference type="InterPro" id="IPR051501">
    <property type="entry name" value="eIF2B_alpha/beta/delta"/>
</dbReference>
<protein>
    <recommendedName>
        <fullName evidence="7">Initiation factor 2 subunit family protein</fullName>
    </recommendedName>
</protein>
<reference evidence="5" key="2">
    <citation type="journal article" date="2020" name="Microorganisms">
        <title>Osmotic Adaptation and Compatible Solute Biosynthesis of Phototrophic Bacteria as Revealed from Genome Analyses.</title>
        <authorList>
            <person name="Imhoff J.F."/>
            <person name="Rahn T."/>
            <person name="Kunzel S."/>
            <person name="Keller A."/>
            <person name="Neulinger S.C."/>
        </authorList>
    </citation>
    <scope>NUCLEOTIDE SEQUENCE</scope>
    <source>
        <strain evidence="5">DSM 9154</strain>
    </source>
</reference>
<evidence type="ECO:0000313" key="6">
    <source>
        <dbReference type="Proteomes" id="UP000778970"/>
    </source>
</evidence>
<dbReference type="SUPFAM" id="SSF100950">
    <property type="entry name" value="NagB/RpiA/CoA transferase-like"/>
    <property type="match status" value="1"/>
</dbReference>
<comment type="caution">
    <text evidence="5">The sequence shown here is derived from an EMBL/GenBank/DDBJ whole genome shotgun (WGS) entry which is preliminary data.</text>
</comment>
<gene>
    <name evidence="5" type="ORF">CKO21_03025</name>
</gene>
<comment type="similarity">
    <text evidence="1 4">Belongs to the eIF-2B alpha/beta/delta subunits family.</text>
</comment>
<sequence length="337" mass="36624">MEGRSQLYDRLLTDAGLAAPDDTERHYLWQIVDEGVLGASKHVALSQELMRYILDTATPGDLEAPDDSQDPPALRRARLAGETIARTRGGDAPVVANAIAWLTTGLDSQPPGQRVATLRARMTRWQDEAEQRTHRLTAVAGYLLAGCPRLLLFDYSSTVAKVVKALAERGTAQRLVIPESRCIAGGWSYVEELASLGLPIDYVVDAAIDHAVANSDAVLFGIESLYCDGSFLNTVGSRPYAERARAAGRTAYACGDLFKLDRRSYRGAFKAPRVRDFDARLLTDPTGVHAADLSTRSPELERVPPDSFDGLITDQGFVTPQAVWGLGRELFGPAPIT</sequence>
<evidence type="ECO:0008006" key="7">
    <source>
        <dbReference type="Google" id="ProtNLM"/>
    </source>
</evidence>
<dbReference type="AlphaFoldDB" id="A0A934QGN6"/>